<dbReference type="OrthoDB" id="204836at2759"/>
<proteinExistence type="predicted"/>
<evidence type="ECO:0000259" key="11">
    <source>
        <dbReference type="PROSITE" id="PS51193"/>
    </source>
</evidence>
<gene>
    <name evidence="12" type="ORF">FRACYDRAFT_236571</name>
</gene>
<feature type="region of interest" description="Disordered" evidence="9">
    <location>
        <begin position="252"/>
        <end position="294"/>
    </location>
</feature>
<feature type="compositionally biased region" description="Basic and acidic residues" evidence="9">
    <location>
        <begin position="568"/>
        <end position="578"/>
    </location>
</feature>
<dbReference type="GO" id="GO:0051536">
    <property type="term" value="F:iron-sulfur cluster binding"/>
    <property type="evidence" value="ECO:0007669"/>
    <property type="project" value="UniProtKB-KW"/>
</dbReference>
<feature type="region of interest" description="Disordered" evidence="9">
    <location>
        <begin position="334"/>
        <end position="362"/>
    </location>
</feature>
<dbReference type="SUPFAM" id="SSF50156">
    <property type="entry name" value="PDZ domain-like"/>
    <property type="match status" value="1"/>
</dbReference>
<dbReference type="InterPro" id="IPR014013">
    <property type="entry name" value="Helic_SF1/SF2_ATP-bd_DinG/Rad3"/>
</dbReference>
<evidence type="ECO:0000256" key="6">
    <source>
        <dbReference type="ARBA" id="ARBA00023004"/>
    </source>
</evidence>
<keyword evidence="5" id="KW-0067">ATP-binding</keyword>
<feature type="compositionally biased region" description="Low complexity" evidence="9">
    <location>
        <begin position="21"/>
        <end position="37"/>
    </location>
</feature>
<evidence type="ECO:0000256" key="3">
    <source>
        <dbReference type="ARBA" id="ARBA00022801"/>
    </source>
</evidence>
<dbReference type="PANTHER" id="PTHR11472">
    <property type="entry name" value="DNA REPAIR DEAD HELICASE RAD3/XP-D SUBFAMILY MEMBER"/>
    <property type="match status" value="1"/>
</dbReference>
<feature type="compositionally biased region" description="Low complexity" evidence="9">
    <location>
        <begin position="271"/>
        <end position="286"/>
    </location>
</feature>
<dbReference type="InterPro" id="IPR001478">
    <property type="entry name" value="PDZ"/>
</dbReference>
<feature type="region of interest" description="Disordered" evidence="9">
    <location>
        <begin position="1"/>
        <end position="59"/>
    </location>
</feature>
<evidence type="ECO:0000256" key="5">
    <source>
        <dbReference type="ARBA" id="ARBA00022840"/>
    </source>
</evidence>
<dbReference type="PROSITE" id="PS00690">
    <property type="entry name" value="DEAH_ATP_HELICASE"/>
    <property type="match status" value="1"/>
</dbReference>
<dbReference type="InParanoid" id="A0A1E7FKG8"/>
<dbReference type="InterPro" id="IPR006555">
    <property type="entry name" value="ATP-dep_Helicase_C"/>
</dbReference>
<dbReference type="Gene3D" id="3.40.50.300">
    <property type="entry name" value="P-loop containing nucleotide triphosphate hydrolases"/>
    <property type="match status" value="2"/>
</dbReference>
<feature type="compositionally biased region" description="Polar residues" evidence="9">
    <location>
        <begin position="1"/>
        <end position="20"/>
    </location>
</feature>
<evidence type="ECO:0000256" key="2">
    <source>
        <dbReference type="ARBA" id="ARBA00022741"/>
    </source>
</evidence>
<dbReference type="GO" id="GO:0006289">
    <property type="term" value="P:nucleotide-excision repair"/>
    <property type="evidence" value="ECO:0007669"/>
    <property type="project" value="TreeGrafter"/>
</dbReference>
<dbReference type="KEGG" id="fcy:FRACYDRAFT_236571"/>
<dbReference type="GO" id="GO:0003677">
    <property type="term" value="F:DNA binding"/>
    <property type="evidence" value="ECO:0007669"/>
    <property type="project" value="InterPro"/>
</dbReference>
<dbReference type="SMART" id="SM00491">
    <property type="entry name" value="HELICc2"/>
    <property type="match status" value="1"/>
</dbReference>
<dbReference type="GO" id="GO:0003678">
    <property type="term" value="F:DNA helicase activity"/>
    <property type="evidence" value="ECO:0007669"/>
    <property type="project" value="InterPro"/>
</dbReference>
<evidence type="ECO:0000313" key="12">
    <source>
        <dbReference type="EMBL" id="OEU18293.1"/>
    </source>
</evidence>
<reference evidence="12 13" key="1">
    <citation type="submission" date="2016-09" db="EMBL/GenBank/DDBJ databases">
        <title>Extensive genetic diversity and differential bi-allelic expression allows diatom success in the polar Southern Ocean.</title>
        <authorList>
            <consortium name="DOE Joint Genome Institute"/>
            <person name="Mock T."/>
            <person name="Otillar R.P."/>
            <person name="Strauss J."/>
            <person name="Dupont C."/>
            <person name="Frickenhaus S."/>
            <person name="Maumus F."/>
            <person name="Mcmullan M."/>
            <person name="Sanges R."/>
            <person name="Schmutz J."/>
            <person name="Toseland A."/>
            <person name="Valas R."/>
            <person name="Veluchamy A."/>
            <person name="Ward B.J."/>
            <person name="Allen A."/>
            <person name="Barry K."/>
            <person name="Falciatore A."/>
            <person name="Ferrante M."/>
            <person name="Fortunato A.E."/>
            <person name="Gloeckner G."/>
            <person name="Gruber A."/>
            <person name="Hipkin R."/>
            <person name="Janech M."/>
            <person name="Kroth P."/>
            <person name="Leese F."/>
            <person name="Lindquist E."/>
            <person name="Lyon B.R."/>
            <person name="Martin J."/>
            <person name="Mayer C."/>
            <person name="Parker M."/>
            <person name="Quesneville H."/>
            <person name="Raymond J."/>
            <person name="Uhlig C."/>
            <person name="Valentin K.U."/>
            <person name="Worden A.Z."/>
            <person name="Armbrust E.V."/>
            <person name="Bowler C."/>
            <person name="Green B."/>
            <person name="Moulton V."/>
            <person name="Van Oosterhout C."/>
            <person name="Grigoriev I."/>
        </authorList>
    </citation>
    <scope>NUCLEOTIDE SEQUENCE [LARGE SCALE GENOMIC DNA]</scope>
    <source>
        <strain evidence="12 13">CCMP1102</strain>
    </source>
</reference>
<evidence type="ECO:0000256" key="8">
    <source>
        <dbReference type="ARBA" id="ARBA00023235"/>
    </source>
</evidence>
<feature type="region of interest" description="Disordered" evidence="9">
    <location>
        <begin position="518"/>
        <end position="610"/>
    </location>
</feature>
<name>A0A1E7FKG8_9STRA</name>
<feature type="domain" description="PDZ" evidence="10">
    <location>
        <begin position="677"/>
        <end position="757"/>
    </location>
</feature>
<dbReference type="GO" id="GO:0005634">
    <property type="term" value="C:nucleus"/>
    <property type="evidence" value="ECO:0007669"/>
    <property type="project" value="TreeGrafter"/>
</dbReference>
<keyword evidence="1" id="KW-0479">Metal-binding</keyword>
<dbReference type="GO" id="GO:0016818">
    <property type="term" value="F:hydrolase activity, acting on acid anhydrides, in phosphorus-containing anhydrides"/>
    <property type="evidence" value="ECO:0007669"/>
    <property type="project" value="InterPro"/>
</dbReference>
<feature type="region of interest" description="Disordered" evidence="9">
    <location>
        <begin position="129"/>
        <end position="178"/>
    </location>
</feature>
<dbReference type="SMART" id="SM00488">
    <property type="entry name" value="DEXDc2"/>
    <property type="match status" value="1"/>
</dbReference>
<organism evidence="12 13">
    <name type="scientific">Fragilariopsis cylindrus CCMP1102</name>
    <dbReference type="NCBI Taxonomy" id="635003"/>
    <lineage>
        <taxon>Eukaryota</taxon>
        <taxon>Sar</taxon>
        <taxon>Stramenopiles</taxon>
        <taxon>Ochrophyta</taxon>
        <taxon>Bacillariophyta</taxon>
        <taxon>Bacillariophyceae</taxon>
        <taxon>Bacillariophycidae</taxon>
        <taxon>Bacillariales</taxon>
        <taxon>Bacillariaceae</taxon>
        <taxon>Fragilariopsis</taxon>
    </lineage>
</organism>
<evidence type="ECO:0000256" key="1">
    <source>
        <dbReference type="ARBA" id="ARBA00022723"/>
    </source>
</evidence>
<dbReference type="PROSITE" id="PS50106">
    <property type="entry name" value="PDZ"/>
    <property type="match status" value="1"/>
</dbReference>
<dbReference type="Gene3D" id="2.30.42.10">
    <property type="match status" value="1"/>
</dbReference>
<keyword evidence="13" id="KW-1185">Reference proteome</keyword>
<dbReference type="Proteomes" id="UP000095751">
    <property type="component" value="Unassembled WGS sequence"/>
</dbReference>
<keyword evidence="4" id="KW-0347">Helicase</keyword>
<dbReference type="InterPro" id="IPR002464">
    <property type="entry name" value="DNA/RNA_helicase_DEAH_CS"/>
</dbReference>
<feature type="compositionally biased region" description="Low complexity" evidence="9">
    <location>
        <begin position="346"/>
        <end position="362"/>
    </location>
</feature>
<feature type="compositionally biased region" description="Low complexity" evidence="9">
    <location>
        <begin position="148"/>
        <end position="165"/>
    </location>
</feature>
<protein>
    <recommendedName>
        <fullName evidence="14">DNA helicase</fullName>
    </recommendedName>
</protein>
<dbReference type="InterPro" id="IPR027417">
    <property type="entry name" value="P-loop_NTPase"/>
</dbReference>
<dbReference type="GO" id="GO:0005524">
    <property type="term" value="F:ATP binding"/>
    <property type="evidence" value="ECO:0007669"/>
    <property type="project" value="UniProtKB-KW"/>
</dbReference>
<evidence type="ECO:0008006" key="14">
    <source>
        <dbReference type="Google" id="ProtNLM"/>
    </source>
</evidence>
<dbReference type="InterPro" id="IPR006554">
    <property type="entry name" value="Helicase-like_DEXD_c2"/>
</dbReference>
<accession>A0A1E7FKG8</accession>
<dbReference type="PROSITE" id="PS51193">
    <property type="entry name" value="HELICASE_ATP_BIND_2"/>
    <property type="match status" value="1"/>
</dbReference>
<evidence type="ECO:0000256" key="7">
    <source>
        <dbReference type="ARBA" id="ARBA00023014"/>
    </source>
</evidence>
<dbReference type="CDD" id="cd00136">
    <property type="entry name" value="PDZ_canonical"/>
    <property type="match status" value="1"/>
</dbReference>
<keyword evidence="8" id="KW-0413">Isomerase</keyword>
<dbReference type="InterPro" id="IPR045028">
    <property type="entry name" value="DinG/Rad3-like"/>
</dbReference>
<dbReference type="Pfam" id="PF13307">
    <property type="entry name" value="Helicase_C_2"/>
    <property type="match status" value="1"/>
</dbReference>
<dbReference type="PANTHER" id="PTHR11472:SF47">
    <property type="entry name" value="FANCONI ANEMIA GROUP J PROTEIN"/>
    <property type="match status" value="1"/>
</dbReference>
<evidence type="ECO:0000256" key="4">
    <source>
        <dbReference type="ARBA" id="ARBA00022806"/>
    </source>
</evidence>
<evidence type="ECO:0000259" key="10">
    <source>
        <dbReference type="PROSITE" id="PS50106"/>
    </source>
</evidence>
<feature type="compositionally biased region" description="Basic and acidic residues" evidence="9">
    <location>
        <begin position="334"/>
        <end position="345"/>
    </location>
</feature>
<dbReference type="InterPro" id="IPR036034">
    <property type="entry name" value="PDZ_sf"/>
</dbReference>
<keyword evidence="7" id="KW-0411">Iron-sulfur</keyword>
<keyword evidence="3" id="KW-0378">Hydrolase</keyword>
<feature type="compositionally biased region" description="Pro residues" evidence="9">
    <location>
        <begin position="135"/>
        <end position="146"/>
    </location>
</feature>
<sequence length="1557" mass="172387">MTTTRTRSASKPSDKANNNEQQHQQHASSSSTSLPSSSRKRQLEEDNQGDQDNNGSSTAAAAANIGTKTDWNAMSMYKKVALERNSDSRIIDKENNVNNAVAATKEIIIINTTTTTAVAATAVGIANDPEVSIVDPPPPPPPPPLPSNDNNMDIDNNNHDGSNNKNKAEDDDDDDIKVMSSTTINPNIAYPHIRPLCGVYSFDGGSGDDKGTEDSNKVKFCDKCYCVVCDIPAKDCTQWNDHYIIETRSKSANMEDDEDDGGEEDEILLESPTTTRRNSTLRSSSSHHGRDLFPDVQDPIEFRRMLESMFGAGHDDAFFENIISGRQRRRIHEGLEVNDYRDNSNRRNNNGNNGGNSDPNNRYIEASKLRIVDVLAKKLHTVLHFSEGGRIPSEAIDIADEEGNDANIIQAKSEQQKDNKKKSLKTIIKKNRMEGDIAQLGLHSSFFVEGVKIGWPFPAIMLPQRQMAIHIIKGLKRKLHVVLESPTVTQMVASLKKTPYRPKMTVLGSRDRMCIHKQLTGKNKKKNKTPINIACQSRKSNTESERKRRLQDKIAIPPYDDDSPTAPEENRNGDDRGESSIYVPGDGNGDGDENEDGQRAPRQPPATCPHYRQLSSERTTRMIAKQFVGANPLERNSSSCGCGSADGAGIGGEESAFGVHDLEDLVRFGKNPHKEHNIAIYRGEDGKFGFTVSDNTTITNDGNTSPNIIAKGCHVGSLKEGGAATYESRLQIGDKLLQINGKDARSWNKERVFETLKYMPKDDPARLTVLRANADTSPEDELLDSLMMTNDEDGDGPEEPYSEHSVCPYYLSRAIQQHAELTFAPYNYILDPNIRKAMNISLKNAVVILDEAHNVESTLCESGSGKYGEFDLYSLSIALTSYSRRSEKTGNVTLITRGIDVDTAKVAHDLLLFVERIIFHLQKEKTRFENGSGRQKLERDYRKFHNTPDDHGEEISYDGPTGWGLRGKPVGCSTFLERLGITKDECANLLELAQSMEQEMFGGKQDGQVEVTGQGDSSNVLTILTELLSKLMTAVEHPEHFYIACVAQANGNLDHAFNIGEEDNGARSRRWKKKPRKLPLISPRTPNSPNAFLPACQHVGCLSAGMIELGDGVSHGDYCNGDTPPWECHLVLKLLSPGLLLREISDECRTVILASGSLAPIPSLCAELNLFGKESSSSSSQASSQCPKSSTCSGKKLSYSSSQPASLSQTPVNANSKIEKKFVDRLQTTPKPLEANHVVNLQKQLLAVSIGNFPDGEKLTVKYDNYKNPSFFPKLGYAISSVIESIPQGGCLIFFPSYSFLNKCITCWNPIGPERYSRFTETAPDVWTRLLRSKGKLIVEPTKSQEEFELARDEYKNTIKETGSCILLAVFRGKMSEGISFNDDNARAVLCIGMPYPNWHDRGVKAKQAYNDEQRKLRKKTCLLPGSEFYSQQAHRAIAQALGRCIRHGADYGTVVLMDSRHCDDGSPILNQDGICSAHRNLPKWMRGSVRTLSMRPNFGVGNAPILGAYGGLRREMSQFFVQAPVAAQAVLDKWKIDLKNIKEKCMDYLNAEHTKF</sequence>
<keyword evidence="6" id="KW-0408">Iron</keyword>
<feature type="compositionally biased region" description="Acidic residues" evidence="9">
    <location>
        <begin position="254"/>
        <end position="268"/>
    </location>
</feature>
<feature type="domain" description="Helicase ATP-binding" evidence="11">
    <location>
        <begin position="450"/>
        <end position="910"/>
    </location>
</feature>
<dbReference type="Pfam" id="PF06733">
    <property type="entry name" value="DEAD_2"/>
    <property type="match status" value="2"/>
</dbReference>
<evidence type="ECO:0000313" key="13">
    <source>
        <dbReference type="Proteomes" id="UP000095751"/>
    </source>
</evidence>
<dbReference type="GO" id="GO:1990918">
    <property type="term" value="P:double-strand break repair involved in meiotic recombination"/>
    <property type="evidence" value="ECO:0007669"/>
    <property type="project" value="TreeGrafter"/>
</dbReference>
<dbReference type="SMART" id="SM00228">
    <property type="entry name" value="PDZ"/>
    <property type="match status" value="1"/>
</dbReference>
<dbReference type="EMBL" id="KV784356">
    <property type="protein sequence ID" value="OEU18293.1"/>
    <property type="molecule type" value="Genomic_DNA"/>
</dbReference>
<keyword evidence="2" id="KW-0547">Nucleotide-binding</keyword>
<dbReference type="GO" id="GO:0046872">
    <property type="term" value="F:metal ion binding"/>
    <property type="evidence" value="ECO:0007669"/>
    <property type="project" value="UniProtKB-KW"/>
</dbReference>
<dbReference type="Pfam" id="PF00595">
    <property type="entry name" value="PDZ"/>
    <property type="match status" value="1"/>
</dbReference>
<dbReference type="InterPro" id="IPR010614">
    <property type="entry name" value="RAD3-like_helicase_DEAD"/>
</dbReference>
<evidence type="ECO:0000256" key="9">
    <source>
        <dbReference type="SAM" id="MobiDB-lite"/>
    </source>
</evidence>